<dbReference type="RefSeq" id="WP_011291784.1">
    <property type="nucleotide sequence ID" value="NC_007333.1"/>
</dbReference>
<dbReference type="REBASE" id="11249">
    <property type="entry name" value="TfuORF1350P"/>
</dbReference>
<feature type="domain" description="Type ISP restriction-modification enzyme LLaBIII C-terminal specificity" evidence="1">
    <location>
        <begin position="7"/>
        <end position="190"/>
    </location>
</feature>
<sequence>MGNERCERVDNITNAALIGHRAVYNNPNTVKDEIFYYIYSILRSPEYRNLFASDLKKSLPCIPKVQNFYGFVEAGRKSTDLHLNHKKVEPYGGILEEVKPRSLEIPLRELYRVAKMEFPRVKGKVGRSTIIYNTWITLPNIPEEAYRYQLGARSAIEWIIDRCQFKTDKASGIVNDPNDWADNPRYIIDLLKRIVTDGHGPRDIAVPQQALGRKIAVKEAL</sequence>
<name>Q47Q81_THEFY</name>
<dbReference type="InterPro" id="IPR041635">
    <property type="entry name" value="Type_ISP_LLaBIII_C"/>
</dbReference>
<dbReference type="EMBL" id="CP000088">
    <property type="protein sequence ID" value="AAZ55388.1"/>
    <property type="molecule type" value="Genomic_DNA"/>
</dbReference>
<dbReference type="HOGENOM" id="CLU_016993_0_1_11"/>
<dbReference type="OrthoDB" id="9776021at2"/>
<organism evidence="2">
    <name type="scientific">Thermobifida fusca (strain YX)</name>
    <dbReference type="NCBI Taxonomy" id="269800"/>
    <lineage>
        <taxon>Bacteria</taxon>
        <taxon>Bacillati</taxon>
        <taxon>Actinomycetota</taxon>
        <taxon>Actinomycetes</taxon>
        <taxon>Streptosporangiales</taxon>
        <taxon>Nocardiopsidaceae</taxon>
        <taxon>Thermobifida</taxon>
    </lineage>
</organism>
<protein>
    <recommendedName>
        <fullName evidence="1">Type ISP restriction-modification enzyme LLaBIII C-terminal specificity domain-containing protein</fullName>
    </recommendedName>
</protein>
<dbReference type="Pfam" id="PF18135">
    <property type="entry name" value="Type_ISP_C"/>
    <property type="match status" value="1"/>
</dbReference>
<proteinExistence type="predicted"/>
<gene>
    <name evidence="2" type="ordered locus">Tfu_1350</name>
</gene>
<reference evidence="2" key="1">
    <citation type="submission" date="2005-07" db="EMBL/GenBank/DDBJ databases">
        <title>Complete sequence of Thermobifida fusca YX.</title>
        <authorList>
            <consortium name="US DOE Joint Genome Institute"/>
            <person name="Copeland A."/>
            <person name="Lucas S."/>
            <person name="Lapidus A."/>
            <person name="Barry K."/>
            <person name="Detter J.C."/>
            <person name="Glavina T."/>
            <person name="Hammon N."/>
            <person name="Israni S."/>
            <person name="Pitluck S."/>
            <person name="Di Bartolo G."/>
            <person name="Chain P."/>
            <person name="Schmutz J."/>
            <person name="Larimer F."/>
            <person name="Land M."/>
            <person name="Lykidis A."/>
            <person name="Richardson P."/>
        </authorList>
    </citation>
    <scope>NUCLEOTIDE SEQUENCE</scope>
    <source>
        <strain evidence="2">YX</strain>
    </source>
</reference>
<evidence type="ECO:0000313" key="2">
    <source>
        <dbReference type="EMBL" id="AAZ55388.1"/>
    </source>
</evidence>
<dbReference type="KEGG" id="tfu:Tfu_1350"/>
<dbReference type="AlphaFoldDB" id="Q47Q81"/>
<evidence type="ECO:0000259" key="1">
    <source>
        <dbReference type="Pfam" id="PF18135"/>
    </source>
</evidence>
<dbReference type="eggNOG" id="COG0286">
    <property type="taxonomic scope" value="Bacteria"/>
</dbReference>
<accession>Q47Q81</accession>